<comment type="caution">
    <text evidence="2">The sequence shown here is derived from an EMBL/GenBank/DDBJ whole genome shotgun (WGS) entry which is preliminary data.</text>
</comment>
<dbReference type="GO" id="GO:0031261">
    <property type="term" value="C:DNA replication preinitiation complex"/>
    <property type="evidence" value="ECO:0007669"/>
    <property type="project" value="TreeGrafter"/>
</dbReference>
<dbReference type="SUPFAM" id="SSF56219">
    <property type="entry name" value="DNase I-like"/>
    <property type="match status" value="1"/>
</dbReference>
<dbReference type="EMBL" id="CAJHNJ030000033">
    <property type="protein sequence ID" value="CAG9127121.1"/>
    <property type="molecule type" value="Genomic_DNA"/>
</dbReference>
<evidence type="ECO:0000259" key="1">
    <source>
        <dbReference type="Pfam" id="PF18137"/>
    </source>
</evidence>
<dbReference type="AlphaFoldDB" id="A0A8S4FIB4"/>
<dbReference type="PANTHER" id="PTHR12748:SF0">
    <property type="entry name" value="ORIGIN RECOGNITION COMPLEX SUBUNIT 3"/>
    <property type="match status" value="1"/>
</dbReference>
<dbReference type="GO" id="GO:0006270">
    <property type="term" value="P:DNA replication initiation"/>
    <property type="evidence" value="ECO:0007669"/>
    <property type="project" value="TreeGrafter"/>
</dbReference>
<keyword evidence="3" id="KW-1185">Reference proteome</keyword>
<proteinExistence type="predicted"/>
<evidence type="ECO:0000313" key="3">
    <source>
        <dbReference type="Proteomes" id="UP000653454"/>
    </source>
</evidence>
<dbReference type="GO" id="GO:0005664">
    <property type="term" value="C:nuclear origin of replication recognition complex"/>
    <property type="evidence" value="ECO:0007669"/>
    <property type="project" value="InterPro"/>
</dbReference>
<gene>
    <name evidence="2" type="ORF">PLXY2_LOCUS8845</name>
</gene>
<feature type="domain" description="Origin recognition complex subunit 3 winged helix C-terminal" evidence="1">
    <location>
        <begin position="95"/>
        <end position="140"/>
    </location>
</feature>
<sequence length="140" mass="15906">MRDYNIQILGLSETRWNGFGEESADYGTTLLYSGKEDEGASKEYGVGLLLSRSAKNSLLDWKPISERIIVARFASRVRKVTVVQCYAPTNAAADETKSKFYDLLEATLKVRFTRAVAELQFLGFIKTSKRKTDHVMRLTW</sequence>
<dbReference type="GO" id="GO:0003688">
    <property type="term" value="F:DNA replication origin binding"/>
    <property type="evidence" value="ECO:0007669"/>
    <property type="project" value="TreeGrafter"/>
</dbReference>
<protein>
    <submittedName>
        <fullName evidence="2">(diamondback moth) hypothetical protein</fullName>
    </submittedName>
</protein>
<evidence type="ECO:0000313" key="2">
    <source>
        <dbReference type="EMBL" id="CAG9127121.1"/>
    </source>
</evidence>
<reference evidence="2" key="1">
    <citation type="submission" date="2020-11" db="EMBL/GenBank/DDBJ databases">
        <authorList>
            <person name="Whiteford S."/>
        </authorList>
    </citation>
    <scope>NUCLEOTIDE SEQUENCE</scope>
</reference>
<dbReference type="InterPro" id="IPR020795">
    <property type="entry name" value="ORC3"/>
</dbReference>
<dbReference type="GO" id="GO:0005656">
    <property type="term" value="C:nuclear pre-replicative complex"/>
    <property type="evidence" value="ECO:0007669"/>
    <property type="project" value="TreeGrafter"/>
</dbReference>
<dbReference type="PANTHER" id="PTHR12748">
    <property type="entry name" value="ORIGIN RECOGNITION COMPLEX SUBUNIT 3"/>
    <property type="match status" value="1"/>
</dbReference>
<dbReference type="InterPro" id="IPR040855">
    <property type="entry name" value="ORC_WH_C"/>
</dbReference>
<accession>A0A8S4FIB4</accession>
<name>A0A8S4FIB4_PLUXY</name>
<dbReference type="InterPro" id="IPR036691">
    <property type="entry name" value="Endo/exonu/phosph_ase_sf"/>
</dbReference>
<dbReference type="Gene3D" id="3.60.10.10">
    <property type="entry name" value="Endonuclease/exonuclease/phosphatase"/>
    <property type="match status" value="1"/>
</dbReference>
<organism evidence="2 3">
    <name type="scientific">Plutella xylostella</name>
    <name type="common">Diamondback moth</name>
    <name type="synonym">Plutella maculipennis</name>
    <dbReference type="NCBI Taxonomy" id="51655"/>
    <lineage>
        <taxon>Eukaryota</taxon>
        <taxon>Metazoa</taxon>
        <taxon>Ecdysozoa</taxon>
        <taxon>Arthropoda</taxon>
        <taxon>Hexapoda</taxon>
        <taxon>Insecta</taxon>
        <taxon>Pterygota</taxon>
        <taxon>Neoptera</taxon>
        <taxon>Endopterygota</taxon>
        <taxon>Lepidoptera</taxon>
        <taxon>Glossata</taxon>
        <taxon>Ditrysia</taxon>
        <taxon>Yponomeutoidea</taxon>
        <taxon>Plutellidae</taxon>
        <taxon>Plutella</taxon>
    </lineage>
</organism>
<dbReference type="Proteomes" id="UP000653454">
    <property type="component" value="Unassembled WGS sequence"/>
</dbReference>
<dbReference type="Pfam" id="PF18137">
    <property type="entry name" value="WHD_ORC"/>
    <property type="match status" value="1"/>
</dbReference>